<evidence type="ECO:0000256" key="1">
    <source>
        <dbReference type="SAM" id="MobiDB-lite"/>
    </source>
</evidence>
<dbReference type="EMBL" id="MEUJ01000012">
    <property type="protein sequence ID" value="OGC39232.1"/>
    <property type="molecule type" value="Genomic_DNA"/>
</dbReference>
<feature type="region of interest" description="Disordered" evidence="1">
    <location>
        <begin position="495"/>
        <end position="541"/>
    </location>
</feature>
<organism evidence="2 3">
    <name type="scientific">candidate division WOR-1 bacterium RIFOXYC2_FULL_46_14</name>
    <dbReference type="NCBI Taxonomy" id="1802587"/>
    <lineage>
        <taxon>Bacteria</taxon>
        <taxon>Bacillati</taxon>
        <taxon>Saganbacteria</taxon>
    </lineage>
</organism>
<accession>A0A1F4U2U2</accession>
<name>A0A1F4U2U2_UNCSA</name>
<dbReference type="AlphaFoldDB" id="A0A1F4U2U2"/>
<evidence type="ECO:0000313" key="3">
    <source>
        <dbReference type="Proteomes" id="UP000179242"/>
    </source>
</evidence>
<sequence>MIKTQLVEDGIYITIKDRCYVFKNIQFAAYQLKVNAKVFKNDDAKDRYHIDIVNLYSSAARRAFAKNCSVLLEEEFKTVESDLNKIITLLEEKKEELKKGSPASGGKLEIMGAKERTEALEFLKSPTLFEEITKDLSSLGYIGEEMNKLTAYLAITSRKLDDPLSIMITSRSAAGKSSLQDAILSLLPPEDFVKYTALTGKALFYQDEFALQNKVLAIEEEAGSKEANYSLRAIQSSKHLSIATTGRDSSTGKLKTEVYRVKGPVSIFFTTSNVQMDYETANRFLRLTIDESQEQTRQILQRQRELETLKGLLIREQTEKIIKKHQNAQRLLYPVKVINPYAESLTFNDETLRTRRDHRKYLNLIKTIAFLNQHQRKQKSVNLQGKEVPYIEVIPDDIKRANDLAQQIFAHTLEELSPSSRTLLNAIKEMVGKSTDSNETKFTRKEVRDFTLWGHYQIKTHIKELRDLEYLIPISGGPRKKYYYQLNSGIDGNDRLKINLSPPRLRSGQAGNLGKSGRSPDFGSGKSKKVSLGAGRGKRYG</sequence>
<gene>
    <name evidence="2" type="ORF">A2438_07615</name>
</gene>
<evidence type="ECO:0008006" key="4">
    <source>
        <dbReference type="Google" id="ProtNLM"/>
    </source>
</evidence>
<reference evidence="2 3" key="1">
    <citation type="journal article" date="2016" name="Nat. Commun.">
        <title>Thousands of microbial genomes shed light on interconnected biogeochemical processes in an aquifer system.</title>
        <authorList>
            <person name="Anantharaman K."/>
            <person name="Brown C.T."/>
            <person name="Hug L.A."/>
            <person name="Sharon I."/>
            <person name="Castelle C.J."/>
            <person name="Probst A.J."/>
            <person name="Thomas B.C."/>
            <person name="Singh A."/>
            <person name="Wilkins M.J."/>
            <person name="Karaoz U."/>
            <person name="Brodie E.L."/>
            <person name="Williams K.H."/>
            <person name="Hubbard S.S."/>
            <person name="Banfield J.F."/>
        </authorList>
    </citation>
    <scope>NUCLEOTIDE SEQUENCE [LARGE SCALE GENOMIC DNA]</scope>
</reference>
<proteinExistence type="predicted"/>
<protein>
    <recommendedName>
        <fullName evidence="4">DNA primase</fullName>
    </recommendedName>
</protein>
<evidence type="ECO:0000313" key="2">
    <source>
        <dbReference type="EMBL" id="OGC39232.1"/>
    </source>
</evidence>
<dbReference type="Proteomes" id="UP000179242">
    <property type="component" value="Unassembled WGS sequence"/>
</dbReference>
<comment type="caution">
    <text evidence="2">The sequence shown here is derived from an EMBL/GenBank/DDBJ whole genome shotgun (WGS) entry which is preliminary data.</text>
</comment>